<protein>
    <submittedName>
        <fullName evidence="1">Uncharacterized protein</fullName>
    </submittedName>
</protein>
<dbReference type="Proteomes" id="UP000198815">
    <property type="component" value="Unassembled WGS sequence"/>
</dbReference>
<keyword evidence="2" id="KW-1185">Reference proteome</keyword>
<proteinExistence type="predicted"/>
<evidence type="ECO:0000313" key="1">
    <source>
        <dbReference type="EMBL" id="SER74438.1"/>
    </source>
</evidence>
<organism evidence="1 2">
    <name type="scientific">Propionibacterium cyclohexanicum</name>
    <dbReference type="NCBI Taxonomy" id="64702"/>
    <lineage>
        <taxon>Bacteria</taxon>
        <taxon>Bacillati</taxon>
        <taxon>Actinomycetota</taxon>
        <taxon>Actinomycetes</taxon>
        <taxon>Propionibacteriales</taxon>
        <taxon>Propionibacteriaceae</taxon>
        <taxon>Propionibacterium</taxon>
    </lineage>
</organism>
<name>A0A1H9RPG8_9ACTN</name>
<evidence type="ECO:0000313" key="2">
    <source>
        <dbReference type="Proteomes" id="UP000198815"/>
    </source>
</evidence>
<sequence>MTPQYGDLRQANWAYENEPMMVFTRLGADRQSGLPELTGADAALGGESKPCTNSYLEAEGC</sequence>
<gene>
    <name evidence="1" type="ORF">SAMN05443377_10868</name>
</gene>
<dbReference type="STRING" id="64702.SAMN05443377_10868"/>
<accession>A0A1H9RPG8</accession>
<dbReference type="EMBL" id="FOGZ01000008">
    <property type="protein sequence ID" value="SER74438.1"/>
    <property type="molecule type" value="Genomic_DNA"/>
</dbReference>
<reference evidence="1 2" key="1">
    <citation type="submission" date="2016-10" db="EMBL/GenBank/DDBJ databases">
        <authorList>
            <person name="de Groot N.N."/>
        </authorList>
    </citation>
    <scope>NUCLEOTIDE SEQUENCE [LARGE SCALE GENOMIC DNA]</scope>
    <source>
        <strain evidence="1 2">DSM 16859</strain>
    </source>
</reference>
<dbReference type="AlphaFoldDB" id="A0A1H9RPG8"/>